<dbReference type="EMBL" id="DVOH01000050">
    <property type="protein sequence ID" value="HIV00703.1"/>
    <property type="molecule type" value="Genomic_DNA"/>
</dbReference>
<dbReference type="Proteomes" id="UP000886891">
    <property type="component" value="Unassembled WGS sequence"/>
</dbReference>
<evidence type="ECO:0000313" key="3">
    <source>
        <dbReference type="Proteomes" id="UP000886891"/>
    </source>
</evidence>
<proteinExistence type="predicted"/>
<dbReference type="InterPro" id="IPR041183">
    <property type="entry name" value="Cyclophilin-like"/>
</dbReference>
<evidence type="ECO:0000259" key="1">
    <source>
        <dbReference type="Pfam" id="PF18050"/>
    </source>
</evidence>
<reference evidence="2" key="2">
    <citation type="journal article" date="2021" name="PeerJ">
        <title>Extensive microbial diversity within the chicken gut microbiome revealed by metagenomics and culture.</title>
        <authorList>
            <person name="Gilroy R."/>
            <person name="Ravi A."/>
            <person name="Getino M."/>
            <person name="Pursley I."/>
            <person name="Horton D.L."/>
            <person name="Alikhan N.F."/>
            <person name="Baker D."/>
            <person name="Gharbi K."/>
            <person name="Hall N."/>
            <person name="Watson M."/>
            <person name="Adriaenssens E.M."/>
            <person name="Foster-Nyarko E."/>
            <person name="Jarju S."/>
            <person name="Secka A."/>
            <person name="Antonio M."/>
            <person name="Oren A."/>
            <person name="Chaudhuri R.R."/>
            <person name="La Ragione R."/>
            <person name="Hildebrand F."/>
            <person name="Pallen M.J."/>
        </authorList>
    </citation>
    <scope>NUCLEOTIDE SEQUENCE</scope>
    <source>
        <strain evidence="2">23406</strain>
    </source>
</reference>
<dbReference type="SUPFAM" id="SSF50891">
    <property type="entry name" value="Cyclophilin-like"/>
    <property type="match status" value="1"/>
</dbReference>
<dbReference type="InterPro" id="IPR029000">
    <property type="entry name" value="Cyclophilin-like_dom_sf"/>
</dbReference>
<protein>
    <recommendedName>
        <fullName evidence="1">Cyclophilin-like domain-containing protein</fullName>
    </recommendedName>
</protein>
<accession>A0A9D1NCP2</accession>
<dbReference type="Gene3D" id="2.40.100.20">
    <property type="match status" value="1"/>
</dbReference>
<dbReference type="AlphaFoldDB" id="A0A9D1NCP2"/>
<feature type="domain" description="Cyclophilin-like" evidence="1">
    <location>
        <begin position="3"/>
        <end position="109"/>
    </location>
</feature>
<dbReference type="Pfam" id="PF18050">
    <property type="entry name" value="Cyclophil_like2"/>
    <property type="match status" value="1"/>
</dbReference>
<reference evidence="2" key="1">
    <citation type="submission" date="2020-10" db="EMBL/GenBank/DDBJ databases">
        <authorList>
            <person name="Gilroy R."/>
        </authorList>
    </citation>
    <scope>NUCLEOTIDE SEQUENCE</scope>
    <source>
        <strain evidence="2">23406</strain>
    </source>
</reference>
<sequence>MWLIIGETKLKATLCDNAAARALKASLPLTIEMSDYGNFEKVGTLGTRLPQDDRTITTQAGDLILYQGNHFVIYYDTNRWSLTRLGRIDNVTQSELKEILGEGDVTVTLTDTP</sequence>
<organism evidence="2 3">
    <name type="scientific">Candidatus Stercoripulliclostridium merdipullorum</name>
    <dbReference type="NCBI Taxonomy" id="2840952"/>
    <lineage>
        <taxon>Bacteria</taxon>
        <taxon>Bacillati</taxon>
        <taxon>Bacillota</taxon>
        <taxon>Clostridia</taxon>
        <taxon>Eubacteriales</taxon>
        <taxon>Candidatus Stercoripulliclostridium</taxon>
    </lineage>
</organism>
<name>A0A9D1NCP2_9FIRM</name>
<comment type="caution">
    <text evidence="2">The sequence shown here is derived from an EMBL/GenBank/DDBJ whole genome shotgun (WGS) entry which is preliminary data.</text>
</comment>
<evidence type="ECO:0000313" key="2">
    <source>
        <dbReference type="EMBL" id="HIV00703.1"/>
    </source>
</evidence>
<gene>
    <name evidence="2" type="ORF">IAB14_06295</name>
</gene>